<comment type="caution">
    <text evidence="3">The sequence shown here is derived from an EMBL/GenBank/DDBJ whole genome shotgun (WGS) entry which is preliminary data.</text>
</comment>
<dbReference type="SUPFAM" id="SSF51735">
    <property type="entry name" value="NAD(P)-binding Rossmann-fold domains"/>
    <property type="match status" value="1"/>
</dbReference>
<keyword evidence="1" id="KW-0560">Oxidoreductase</keyword>
<dbReference type="AlphaFoldDB" id="A0AAV5GPN5"/>
<organism evidence="3 4">
    <name type="scientific">Rhodotorula paludigena</name>
    <dbReference type="NCBI Taxonomy" id="86838"/>
    <lineage>
        <taxon>Eukaryota</taxon>
        <taxon>Fungi</taxon>
        <taxon>Dikarya</taxon>
        <taxon>Basidiomycota</taxon>
        <taxon>Pucciniomycotina</taxon>
        <taxon>Microbotryomycetes</taxon>
        <taxon>Sporidiobolales</taxon>
        <taxon>Sporidiobolaceae</taxon>
        <taxon>Rhodotorula</taxon>
    </lineage>
</organism>
<dbReference type="Proteomes" id="UP001342314">
    <property type="component" value="Unassembled WGS sequence"/>
</dbReference>
<dbReference type="InterPro" id="IPR041694">
    <property type="entry name" value="ADH_N_2"/>
</dbReference>
<evidence type="ECO:0000313" key="4">
    <source>
        <dbReference type="Proteomes" id="UP001342314"/>
    </source>
</evidence>
<dbReference type="PANTHER" id="PTHR43205:SF7">
    <property type="entry name" value="PROSTAGLANDIN REDUCTASE 1"/>
    <property type="match status" value="1"/>
</dbReference>
<name>A0AAV5GPN5_9BASI</name>
<dbReference type="InterPro" id="IPR036291">
    <property type="entry name" value="NAD(P)-bd_dom_sf"/>
</dbReference>
<dbReference type="SMART" id="SM00829">
    <property type="entry name" value="PKS_ER"/>
    <property type="match status" value="1"/>
</dbReference>
<dbReference type="CDD" id="cd05288">
    <property type="entry name" value="PGDH"/>
    <property type="match status" value="1"/>
</dbReference>
<accession>A0AAV5GPN5</accession>
<gene>
    <name evidence="3" type="ORF">Rhopal_004480-T1</name>
</gene>
<keyword evidence="4" id="KW-1185">Reference proteome</keyword>
<dbReference type="SUPFAM" id="SSF50129">
    <property type="entry name" value="GroES-like"/>
    <property type="match status" value="1"/>
</dbReference>
<dbReference type="InterPro" id="IPR013149">
    <property type="entry name" value="ADH-like_C"/>
</dbReference>
<dbReference type="Gene3D" id="3.90.180.10">
    <property type="entry name" value="Medium-chain alcohol dehydrogenases, catalytic domain"/>
    <property type="match status" value="1"/>
</dbReference>
<dbReference type="InterPro" id="IPR011032">
    <property type="entry name" value="GroES-like_sf"/>
</dbReference>
<evidence type="ECO:0000256" key="1">
    <source>
        <dbReference type="ARBA" id="ARBA00023002"/>
    </source>
</evidence>
<dbReference type="InterPro" id="IPR020843">
    <property type="entry name" value="ER"/>
</dbReference>
<reference evidence="3 4" key="1">
    <citation type="submission" date="2021-12" db="EMBL/GenBank/DDBJ databases">
        <title>High titer production of polyol ester of fatty acids by Rhodotorula paludigena BS15 towards product separation-free biomass refinery.</title>
        <authorList>
            <person name="Mano J."/>
            <person name="Ono H."/>
            <person name="Tanaka T."/>
            <person name="Naito K."/>
            <person name="Sushida H."/>
            <person name="Ike M."/>
            <person name="Tokuyasu K."/>
            <person name="Kitaoka M."/>
        </authorList>
    </citation>
    <scope>NUCLEOTIDE SEQUENCE [LARGE SCALE GENOMIC DNA]</scope>
    <source>
        <strain evidence="3 4">BS15</strain>
    </source>
</reference>
<feature type="domain" description="Enoyl reductase (ER)" evidence="2">
    <location>
        <begin position="21"/>
        <end position="343"/>
    </location>
</feature>
<dbReference type="Pfam" id="PF00107">
    <property type="entry name" value="ADH_zinc_N"/>
    <property type="match status" value="1"/>
</dbReference>
<dbReference type="Pfam" id="PF16884">
    <property type="entry name" value="ADH_N_2"/>
    <property type="match status" value="1"/>
</dbReference>
<protein>
    <recommendedName>
        <fullName evidence="2">Enoyl reductase (ER) domain-containing protein</fullName>
    </recommendedName>
</protein>
<dbReference type="GO" id="GO:0016628">
    <property type="term" value="F:oxidoreductase activity, acting on the CH-CH group of donors, NAD or NADP as acceptor"/>
    <property type="evidence" value="ECO:0007669"/>
    <property type="project" value="InterPro"/>
</dbReference>
<dbReference type="Gene3D" id="3.40.50.720">
    <property type="entry name" value="NAD(P)-binding Rossmann-like Domain"/>
    <property type="match status" value="1"/>
</dbReference>
<evidence type="ECO:0000313" key="3">
    <source>
        <dbReference type="EMBL" id="GJN91457.1"/>
    </source>
</evidence>
<dbReference type="PANTHER" id="PTHR43205">
    <property type="entry name" value="PROSTAGLANDIN REDUCTASE"/>
    <property type="match status" value="1"/>
</dbReference>
<proteinExistence type="predicted"/>
<dbReference type="EMBL" id="BQKY01000009">
    <property type="protein sequence ID" value="GJN91457.1"/>
    <property type="molecule type" value="Genomic_DNA"/>
</dbReference>
<dbReference type="InterPro" id="IPR045010">
    <property type="entry name" value="MDR_fam"/>
</dbReference>
<sequence length="346" mass="37684">MVANESVIFNEIPKGYPEPGKTLKKVEGEIDLDAPLDNGAVLLKTKVLSLDPYLRGRMRPAEIQSYVPAFELGAPIVNFGVGEVLKSENAKFKKGDHVYGQLQFSKYQVVPKDAAESLVVLENKEKLPWTVWVGAAGMPGQTAQYGLRKIAQIKKGDVVAVSGAMGPVGQVTIALAHKVGAKVIASAGSEEKVKFLKEQYGVERAFNYKTEKASDVYAEWNKEHGPFSIYVDNVGGEQLEAALDHIGRGGRIVAIGGISTYNGQPYGIKNLFHVVAKELKFEGFIILNHTTPEFLKEFYSEVPPAIADGSIPIKEHVFKGLDNGESFATLFDQENSNFGKAVISLE</sequence>
<evidence type="ECO:0000259" key="2">
    <source>
        <dbReference type="SMART" id="SM00829"/>
    </source>
</evidence>